<evidence type="ECO:0000256" key="2">
    <source>
        <dbReference type="ARBA" id="ARBA00022980"/>
    </source>
</evidence>
<name>H6RE22_9BACT</name>
<evidence type="ECO:0000256" key="5">
    <source>
        <dbReference type="HAMAP-Rule" id="MF_00374"/>
    </source>
</evidence>
<dbReference type="AlphaFoldDB" id="H6RE22"/>
<gene>
    <name evidence="5 7" type="primary">rpmC</name>
    <name evidence="7" type="ORF">VIS_S3AVA40029</name>
</gene>
<dbReference type="GO" id="GO:0005840">
    <property type="term" value="C:ribosome"/>
    <property type="evidence" value="ECO:0007669"/>
    <property type="project" value="UniProtKB-KW"/>
</dbReference>
<evidence type="ECO:0000256" key="4">
    <source>
        <dbReference type="ARBA" id="ARBA00035204"/>
    </source>
</evidence>
<dbReference type="GO" id="GO:0006412">
    <property type="term" value="P:translation"/>
    <property type="evidence" value="ECO:0007669"/>
    <property type="project" value="UniProtKB-UniRule"/>
</dbReference>
<dbReference type="NCBIfam" id="TIGR00012">
    <property type="entry name" value="L29"/>
    <property type="match status" value="1"/>
</dbReference>
<dbReference type="EMBL" id="FO117575">
    <property type="protein sequence ID" value="CCF99283.1"/>
    <property type="molecule type" value="Genomic_DNA"/>
</dbReference>
<reference evidence="7" key="1">
    <citation type="journal article" date="2012" name="Environ. Microbiol.">
        <title>Genomic content of uncultured Bacteroidetes from contrasting oceanic provinces in the North Atlantic Ocean.</title>
        <authorList>
            <person name="Gomez-Pereira P.R."/>
            <person name="Schuler M."/>
            <person name="Fuchs B.M."/>
            <person name="Bennke C."/>
            <person name="Teeling H."/>
            <person name="Waldmann J."/>
            <person name="Richter M."/>
            <person name="Barbe V."/>
            <person name="Bataille E."/>
            <person name="Glockner F.O."/>
            <person name="Amann R."/>
        </authorList>
    </citation>
    <scope>NUCLEOTIDE SEQUENCE</scope>
</reference>
<dbReference type="GO" id="GO:0003735">
    <property type="term" value="F:structural constituent of ribosome"/>
    <property type="evidence" value="ECO:0007669"/>
    <property type="project" value="InterPro"/>
</dbReference>
<accession>H6RE22</accession>
<dbReference type="SUPFAM" id="SSF46561">
    <property type="entry name" value="Ribosomal protein L29 (L29p)"/>
    <property type="match status" value="1"/>
</dbReference>
<sequence length="85" mass="10028">MATKKYIELQELSNENLANELTLAVADYKKQKLDHAIRGLENPLELRGVRRDIARLKSELRRREISEMTPEQLAGRSNIRRRRKK</sequence>
<evidence type="ECO:0000256" key="1">
    <source>
        <dbReference type="ARBA" id="ARBA00009254"/>
    </source>
</evidence>
<dbReference type="HAMAP" id="MF_00374">
    <property type="entry name" value="Ribosomal_uL29"/>
    <property type="match status" value="1"/>
</dbReference>
<dbReference type="PROSITE" id="PS00579">
    <property type="entry name" value="RIBOSOMAL_L29"/>
    <property type="match status" value="1"/>
</dbReference>
<evidence type="ECO:0000256" key="6">
    <source>
        <dbReference type="SAM" id="MobiDB-lite"/>
    </source>
</evidence>
<dbReference type="InterPro" id="IPR036049">
    <property type="entry name" value="Ribosomal_uL29_sf"/>
</dbReference>
<reference evidence="7" key="2">
    <citation type="submission" date="2012-02" db="EMBL/GenBank/DDBJ databases">
        <authorList>
            <person name="Genoscope - CEA"/>
        </authorList>
    </citation>
    <scope>NUCLEOTIDE SEQUENCE</scope>
</reference>
<dbReference type="InterPro" id="IPR001854">
    <property type="entry name" value="Ribosomal_uL29"/>
</dbReference>
<dbReference type="Gene3D" id="1.10.287.310">
    <property type="match status" value="1"/>
</dbReference>
<organism evidence="7">
    <name type="scientific">uncultured Flavobacteriia bacterium</name>
    <dbReference type="NCBI Taxonomy" id="212695"/>
    <lineage>
        <taxon>Bacteria</taxon>
        <taxon>Pseudomonadati</taxon>
        <taxon>Bacteroidota</taxon>
        <taxon>Flavobacteriia</taxon>
        <taxon>environmental samples</taxon>
    </lineage>
</organism>
<keyword evidence="3 5" id="KW-0687">Ribonucleoprotein</keyword>
<dbReference type="InterPro" id="IPR018254">
    <property type="entry name" value="Ribosomal_uL29_CS"/>
</dbReference>
<proteinExistence type="inferred from homology"/>
<feature type="region of interest" description="Disordered" evidence="6">
    <location>
        <begin position="64"/>
        <end position="85"/>
    </location>
</feature>
<dbReference type="GO" id="GO:1990904">
    <property type="term" value="C:ribonucleoprotein complex"/>
    <property type="evidence" value="ECO:0007669"/>
    <property type="project" value="UniProtKB-KW"/>
</dbReference>
<protein>
    <recommendedName>
        <fullName evidence="4 5">Large ribosomal subunit protein uL29</fullName>
    </recommendedName>
</protein>
<dbReference type="Pfam" id="PF00831">
    <property type="entry name" value="Ribosomal_L29"/>
    <property type="match status" value="1"/>
</dbReference>
<evidence type="ECO:0000313" key="7">
    <source>
        <dbReference type="EMBL" id="CCF99283.1"/>
    </source>
</evidence>
<keyword evidence="2 5" id="KW-0689">Ribosomal protein</keyword>
<comment type="similarity">
    <text evidence="1 5">Belongs to the universal ribosomal protein uL29 family.</text>
</comment>
<evidence type="ECO:0000256" key="3">
    <source>
        <dbReference type="ARBA" id="ARBA00023274"/>
    </source>
</evidence>